<dbReference type="PANTHER" id="PTHR30012">
    <property type="entry name" value="GENERAL SECRETION PATHWAY PROTEIN"/>
    <property type="match status" value="1"/>
</dbReference>
<dbReference type="InterPro" id="IPR003004">
    <property type="entry name" value="GspF/PilC"/>
</dbReference>
<keyword evidence="10" id="KW-1185">Reference proteome</keyword>
<feature type="transmembrane region" description="Helical" evidence="7">
    <location>
        <begin position="174"/>
        <end position="194"/>
    </location>
</feature>
<keyword evidence="4 7" id="KW-0812">Transmembrane</keyword>
<evidence type="ECO:0000313" key="9">
    <source>
        <dbReference type="EMBL" id="PPA71401.1"/>
    </source>
</evidence>
<dbReference type="InterPro" id="IPR042094">
    <property type="entry name" value="T2SS_GspF_sf"/>
</dbReference>
<comment type="subcellular location">
    <subcellularLocation>
        <location evidence="1">Cell membrane</location>
        <topology evidence="1">Multi-pass membrane protein</topology>
    </subcellularLocation>
</comment>
<organism evidence="9 10">
    <name type="scientific">Jeotgalibacillus proteolyticus</name>
    <dbReference type="NCBI Taxonomy" id="2082395"/>
    <lineage>
        <taxon>Bacteria</taxon>
        <taxon>Bacillati</taxon>
        <taxon>Bacillota</taxon>
        <taxon>Bacilli</taxon>
        <taxon>Bacillales</taxon>
        <taxon>Caryophanaceae</taxon>
        <taxon>Jeotgalibacillus</taxon>
    </lineage>
</organism>
<dbReference type="EMBL" id="PREZ01000002">
    <property type="protein sequence ID" value="PPA71401.1"/>
    <property type="molecule type" value="Genomic_DNA"/>
</dbReference>
<evidence type="ECO:0000256" key="2">
    <source>
        <dbReference type="ARBA" id="ARBA00005745"/>
    </source>
</evidence>
<comment type="caution">
    <text evidence="9">The sequence shown here is derived from an EMBL/GenBank/DDBJ whole genome shotgun (WGS) entry which is preliminary data.</text>
</comment>
<feature type="transmembrane region" description="Helical" evidence="7">
    <location>
        <begin position="121"/>
        <end position="144"/>
    </location>
</feature>
<dbReference type="Pfam" id="PF00482">
    <property type="entry name" value="T2SSF"/>
    <property type="match status" value="2"/>
</dbReference>
<evidence type="ECO:0000259" key="8">
    <source>
        <dbReference type="Pfam" id="PF00482"/>
    </source>
</evidence>
<evidence type="ECO:0000256" key="4">
    <source>
        <dbReference type="ARBA" id="ARBA00022692"/>
    </source>
</evidence>
<feature type="transmembrane region" description="Helical" evidence="7">
    <location>
        <begin position="328"/>
        <end position="351"/>
    </location>
</feature>
<evidence type="ECO:0000256" key="1">
    <source>
        <dbReference type="ARBA" id="ARBA00004651"/>
    </source>
</evidence>
<dbReference type="AlphaFoldDB" id="A0A2S5GEQ7"/>
<accession>A0A2S5GEQ7</accession>
<dbReference type="NCBIfam" id="NF041012">
    <property type="entry name" value="T4P_ComGB"/>
    <property type="match status" value="1"/>
</dbReference>
<dbReference type="Proteomes" id="UP000239047">
    <property type="component" value="Unassembled WGS sequence"/>
</dbReference>
<comment type="similarity">
    <text evidence="2">Belongs to the GSP F family.</text>
</comment>
<gene>
    <name evidence="9" type="ORF">C4B60_04875</name>
</gene>
<dbReference type="Gene3D" id="1.20.81.30">
    <property type="entry name" value="Type II secretion system (T2SS), domain F"/>
    <property type="match status" value="2"/>
</dbReference>
<dbReference type="PANTHER" id="PTHR30012:SF0">
    <property type="entry name" value="TYPE II SECRETION SYSTEM PROTEIN F-RELATED"/>
    <property type="match status" value="1"/>
</dbReference>
<evidence type="ECO:0000256" key="7">
    <source>
        <dbReference type="SAM" id="Phobius"/>
    </source>
</evidence>
<evidence type="ECO:0000313" key="10">
    <source>
        <dbReference type="Proteomes" id="UP000239047"/>
    </source>
</evidence>
<feature type="domain" description="Type II secretion system protein GspF" evidence="8">
    <location>
        <begin position="224"/>
        <end position="346"/>
    </location>
</feature>
<evidence type="ECO:0000256" key="5">
    <source>
        <dbReference type="ARBA" id="ARBA00022989"/>
    </source>
</evidence>
<feature type="domain" description="Type II secretion system protein GspF" evidence="8">
    <location>
        <begin position="25"/>
        <end position="145"/>
    </location>
</feature>
<keyword evidence="3" id="KW-1003">Cell membrane</keyword>
<dbReference type="GO" id="GO:0005886">
    <property type="term" value="C:plasma membrane"/>
    <property type="evidence" value="ECO:0007669"/>
    <property type="project" value="UniProtKB-SubCell"/>
</dbReference>
<evidence type="ECO:0000256" key="3">
    <source>
        <dbReference type="ARBA" id="ARBA00022475"/>
    </source>
</evidence>
<name>A0A2S5GEQ7_9BACL</name>
<dbReference type="OrthoDB" id="1638902at2"/>
<proteinExistence type="inferred from homology"/>
<keyword evidence="5 7" id="KW-1133">Transmembrane helix</keyword>
<protein>
    <recommendedName>
        <fullName evidence="8">Type II secretion system protein GspF domain-containing protein</fullName>
    </recommendedName>
</protein>
<keyword evidence="6 7" id="KW-0472">Membrane</keyword>
<evidence type="ECO:0000256" key="6">
    <source>
        <dbReference type="ARBA" id="ARBA00023136"/>
    </source>
</evidence>
<dbReference type="InterPro" id="IPR018076">
    <property type="entry name" value="T2SS_GspF_dom"/>
</dbReference>
<sequence length="354" mass="41327">MFPLKNITAGWSRKQMIPRKHQDSFLKRLGELKSNGYPLDRAIEFLLINLELNLTAVHQEVVNDFLNGKNLSDTLSKLGFPDFVCLHIFFAERYGNVEETLKDTAELMTHQRREIKRLSKLLHYPLFLFVLFIVVLSVLNMYLLPRFTVLYSSMGQDSDGLVSIISTLFNQLPFIFLSIGTVLLCFFLTFIYYFKNKDAHDQWSLLASVPLLGYYARHYTSYVFSREASHLLKGGMSFQEMLRIFSQQPYRKLLCHMGQFISDELKRGQTVHQTLLQLPYLTDELKRITEHGEENGQLEEEWSFYSRYCLSSLEERTEKLFAFIQPSLFFMLGLAIIGAYLIILLPIFQIMQTI</sequence>
<dbReference type="InterPro" id="IPR047692">
    <property type="entry name" value="T4P_ComGB"/>
</dbReference>
<reference evidence="9 10" key="1">
    <citation type="submission" date="2018-02" db="EMBL/GenBank/DDBJ databases">
        <title>Jeotgalibacillus proteolyticum sp. nov. a protease producing bacterium isolated from ocean sediments of Laizhou Bay.</title>
        <authorList>
            <person name="Li Y."/>
        </authorList>
    </citation>
    <scope>NUCLEOTIDE SEQUENCE [LARGE SCALE GENOMIC DNA]</scope>
    <source>
        <strain evidence="9 10">22-7</strain>
    </source>
</reference>